<gene>
    <name evidence="3" type="ORF">SAMN05421789_10172</name>
</gene>
<organism evidence="3 4">
    <name type="scientific">Kaistella chaponensis</name>
    <dbReference type="NCBI Taxonomy" id="713588"/>
    <lineage>
        <taxon>Bacteria</taxon>
        <taxon>Pseudomonadati</taxon>
        <taxon>Bacteroidota</taxon>
        <taxon>Flavobacteriia</taxon>
        <taxon>Flavobacteriales</taxon>
        <taxon>Weeksellaceae</taxon>
        <taxon>Chryseobacterium group</taxon>
        <taxon>Kaistella</taxon>
    </lineage>
</organism>
<keyword evidence="4" id="KW-1185">Reference proteome</keyword>
<name>A0A1N7J4C9_9FLAO</name>
<reference evidence="4" key="1">
    <citation type="submission" date="2017-01" db="EMBL/GenBank/DDBJ databases">
        <authorList>
            <person name="Varghese N."/>
            <person name="Submissions S."/>
        </authorList>
    </citation>
    <scope>NUCLEOTIDE SEQUENCE [LARGE SCALE GENOMIC DNA]</scope>
    <source>
        <strain evidence="4">DSM 23145</strain>
    </source>
</reference>
<dbReference type="Gene3D" id="2.60.40.3140">
    <property type="match status" value="1"/>
</dbReference>
<dbReference type="Gene3D" id="2.60.120.1130">
    <property type="match status" value="1"/>
</dbReference>
<proteinExistence type="predicted"/>
<feature type="domain" description="DUF3857" evidence="2">
    <location>
        <begin position="71"/>
        <end position="228"/>
    </location>
</feature>
<dbReference type="EMBL" id="FTOI01000001">
    <property type="protein sequence ID" value="SIS44174.1"/>
    <property type="molecule type" value="Genomic_DNA"/>
</dbReference>
<feature type="domain" description="Transglutaminase-like" evidence="1">
    <location>
        <begin position="298"/>
        <end position="364"/>
    </location>
</feature>
<dbReference type="Pfam" id="PF01841">
    <property type="entry name" value="Transglut_core"/>
    <property type="match status" value="1"/>
</dbReference>
<dbReference type="OrthoDB" id="98874at2"/>
<dbReference type="Gene3D" id="3.10.620.30">
    <property type="match status" value="1"/>
</dbReference>
<dbReference type="InterPro" id="IPR002931">
    <property type="entry name" value="Transglutaminase-like"/>
</dbReference>
<dbReference type="InterPro" id="IPR024618">
    <property type="entry name" value="DUF3857"/>
</dbReference>
<evidence type="ECO:0000259" key="2">
    <source>
        <dbReference type="Pfam" id="PF12969"/>
    </source>
</evidence>
<evidence type="ECO:0000313" key="3">
    <source>
        <dbReference type="EMBL" id="SIS44174.1"/>
    </source>
</evidence>
<dbReference type="Proteomes" id="UP000185839">
    <property type="component" value="Unassembled WGS sequence"/>
</dbReference>
<dbReference type="Pfam" id="PF12969">
    <property type="entry name" value="DUF3857"/>
    <property type="match status" value="1"/>
</dbReference>
<dbReference type="InterPro" id="IPR038765">
    <property type="entry name" value="Papain-like_cys_pep_sf"/>
</dbReference>
<dbReference type="AlphaFoldDB" id="A0A1N7J4C9"/>
<evidence type="ECO:0000313" key="4">
    <source>
        <dbReference type="Proteomes" id="UP000185839"/>
    </source>
</evidence>
<protein>
    <submittedName>
        <fullName evidence="3">Transglutaminase-like superfamily protein</fullName>
    </submittedName>
</protein>
<dbReference type="STRING" id="713588.SAMN05421789_10172"/>
<evidence type="ECO:0000259" key="1">
    <source>
        <dbReference type="Pfam" id="PF01841"/>
    </source>
</evidence>
<dbReference type="SUPFAM" id="SSF54001">
    <property type="entry name" value="Cysteine proteinases"/>
    <property type="match status" value="1"/>
</dbReference>
<accession>A0A1N7J4C9</accession>
<sequence length="642" mass="74627">MKKNLFFLSLFLFGFVSSQHKFLEIPKISDDDLKSTKSAKYPDAPAEVLFRSIHFRIDYDGFLYKDVVDRVKIYNKDNAADYLDFKISQYEDNRGSRETLSNLKAYTYNWENGKKVEAKVERNEKYKSKEDKNYIVTKFAFPNVKDGSIVEYSYLLYTPFIGSTPRVMIEDEIPVRYVEYVFDSPKPIGYNINYKGDLLPTFREMEEKKIYGGDYQLYRFGYENVPPYKEEKYVLNSDNYKTGIKSELNSIMRGTELKSYALTWKDISKRLYDHDDFGSELKKQNLVKDLLPAEIKEMPSKTDKARAILKYVQKNYTWNKEDEVVTDKGIRNLLSTKIGNTAEINLLLIMLLRSADIDANPIVLATVKKGMLTGYLPSLAQLNFVLASYIEDNKFVLLDATSKQSDLNMISPRALNYYGYYMTKDDAKQINILFPEVSKTLLTVNATMNPDGTFEGNFSDRDTKLYAMMVNERFTEDQEKFAKSYKDDYKFAISNLKHGVQDNNDFETSFDFNADTFTDVLGNKLVFNPLLFLYSQKHNFDQEEKRKAPLEFYSASDRIKKVTVTIPDNYTFENVPKSKKFRTEDNALQYIYLVTQEGNKLTIETTVMIDDAVFPVEYYPAFKQIFDNITKMEAQVVTAVKK</sequence>
<dbReference type="RefSeq" id="WP_076384238.1">
    <property type="nucleotide sequence ID" value="NZ_FTOI01000001.1"/>
</dbReference>